<feature type="region of interest" description="Disordered" evidence="1">
    <location>
        <begin position="1"/>
        <end position="40"/>
    </location>
</feature>
<keyword evidence="3" id="KW-1185">Reference proteome</keyword>
<feature type="compositionally biased region" description="Low complexity" evidence="1">
    <location>
        <begin position="18"/>
        <end position="29"/>
    </location>
</feature>
<evidence type="ECO:0000313" key="3">
    <source>
        <dbReference type="Proteomes" id="UP000078576"/>
    </source>
</evidence>
<dbReference type="AlphaFoldDB" id="A0A194V522"/>
<evidence type="ECO:0000313" key="2">
    <source>
        <dbReference type="EMBL" id="KUI58983.1"/>
    </source>
</evidence>
<gene>
    <name evidence="2" type="ORF">VP1G_11057</name>
</gene>
<reference evidence="3" key="1">
    <citation type="submission" date="2014-12" db="EMBL/GenBank/DDBJ databases">
        <title>Genome Sequence of Valsa Canker Pathogens Uncovers a Specific Adaption of Colonization on Woody Bark.</title>
        <authorList>
            <person name="Yin Z."/>
            <person name="Liu H."/>
            <person name="Gao X."/>
            <person name="Li Z."/>
            <person name="Song N."/>
            <person name="Ke X."/>
            <person name="Dai Q."/>
            <person name="Wu Y."/>
            <person name="Sun Y."/>
            <person name="Xu J.-R."/>
            <person name="Kang Z.K."/>
            <person name="Wang L."/>
            <person name="Huang L."/>
        </authorList>
    </citation>
    <scope>NUCLEOTIDE SEQUENCE [LARGE SCALE GENOMIC DNA]</scope>
    <source>
        <strain evidence="3">SXYL134</strain>
    </source>
</reference>
<feature type="compositionally biased region" description="Basic residues" evidence="1">
    <location>
        <begin position="1"/>
        <end position="17"/>
    </location>
</feature>
<proteinExistence type="predicted"/>
<sequence>MTHSHKQSNHGKHRSHGSHGSSSSGNSNGVYISEPDGGRQKPVRREIVWSWNCVSRRCANVVKEACPTPVLRVATDARCTGVNNAAFIRLMFTLTDTKEVGLRIVVLHVLSHALGCLD</sequence>
<evidence type="ECO:0000256" key="1">
    <source>
        <dbReference type="SAM" id="MobiDB-lite"/>
    </source>
</evidence>
<organism evidence="2 3">
    <name type="scientific">Cytospora mali</name>
    <name type="common">Apple Valsa canker fungus</name>
    <name type="synonym">Valsa mali</name>
    <dbReference type="NCBI Taxonomy" id="578113"/>
    <lineage>
        <taxon>Eukaryota</taxon>
        <taxon>Fungi</taxon>
        <taxon>Dikarya</taxon>
        <taxon>Ascomycota</taxon>
        <taxon>Pezizomycotina</taxon>
        <taxon>Sordariomycetes</taxon>
        <taxon>Sordariomycetidae</taxon>
        <taxon>Diaporthales</taxon>
        <taxon>Cytosporaceae</taxon>
        <taxon>Cytospora</taxon>
    </lineage>
</organism>
<protein>
    <submittedName>
        <fullName evidence="2">Uncharacterized protein</fullName>
    </submittedName>
</protein>
<dbReference type="EMBL" id="KN714722">
    <property type="protein sequence ID" value="KUI58983.1"/>
    <property type="molecule type" value="Genomic_DNA"/>
</dbReference>
<name>A0A194V522_CYTMA</name>
<dbReference type="Proteomes" id="UP000078576">
    <property type="component" value="Unassembled WGS sequence"/>
</dbReference>
<accession>A0A194V522</accession>